<dbReference type="InterPro" id="IPR036439">
    <property type="entry name" value="Dockerin_dom_sf"/>
</dbReference>
<sequence>MHKQAVQSFLRNLPALLVALCLGLGSSAAAQTEYQRFAGQLASKSGTALTGTITINGVRKATATDGSFEIYVPTATRYVIDATRNGYVPTSLIHTGDPLESLDVRLTPAEVYSINPTQNIDVTDSRGTRITIPAGSLVDAQGRPAPAALQLQVYTYDLRNEEMVGDMSGLDVNGSPVMLQSIGAVSAEFRDANGILYNLASGRTARLSLRADPANTFSGTVPLWWYDQAQGMWIEEGSGTVTNGVATGDVKHFTVWNFDTKSPTPACIKLTIDPAYLYSSAISGVLTIRMKVPAPWFRDVTRTVNTPGPHALYNLPPNVNVEFIVNGAPYAIVNTGAAFGGTGIPAYPYNVCKGLLLNVNGTPQTGTIQGKVLRQHRTNHGGVAVTVRSGSTVLGSTVTDAAGNFSLQAAAGTRSATASRPGYLAAQRASLSLAAGGTVTLPTVTLLAGDMDGDNDIDWTDVSAIGPYVTNPPAGVSPSDARDVNGNLFIDWDDVSKAAANGGRVGASPW</sequence>
<feature type="signal peptide" evidence="1">
    <location>
        <begin position="1"/>
        <end position="30"/>
    </location>
</feature>
<keyword evidence="3" id="KW-1185">Reference proteome</keyword>
<dbReference type="Gene3D" id="2.60.40.4130">
    <property type="match status" value="1"/>
</dbReference>
<proteinExistence type="predicted"/>
<name>A0ABU5H146_9BACT</name>
<evidence type="ECO:0000313" key="3">
    <source>
        <dbReference type="Proteomes" id="UP001291309"/>
    </source>
</evidence>
<gene>
    <name evidence="2" type="ORF">SYV04_10660</name>
</gene>
<feature type="chain" id="PRO_5046355953" evidence="1">
    <location>
        <begin position="31"/>
        <end position="510"/>
    </location>
</feature>
<dbReference type="SUPFAM" id="SSF49452">
    <property type="entry name" value="Starch-binding domain-like"/>
    <property type="match status" value="1"/>
</dbReference>
<keyword evidence="1" id="KW-0732">Signal</keyword>
<dbReference type="Proteomes" id="UP001291309">
    <property type="component" value="Unassembled WGS sequence"/>
</dbReference>
<organism evidence="2 3">
    <name type="scientific">Hyalangium rubrum</name>
    <dbReference type="NCBI Taxonomy" id="3103134"/>
    <lineage>
        <taxon>Bacteria</taxon>
        <taxon>Pseudomonadati</taxon>
        <taxon>Myxococcota</taxon>
        <taxon>Myxococcia</taxon>
        <taxon>Myxococcales</taxon>
        <taxon>Cystobacterineae</taxon>
        <taxon>Archangiaceae</taxon>
        <taxon>Hyalangium</taxon>
    </lineage>
</organism>
<protein>
    <submittedName>
        <fullName evidence="2">Carboxypeptidase-like regulatory domain-containing protein</fullName>
    </submittedName>
</protein>
<comment type="caution">
    <text evidence="2">The sequence shown here is derived from an EMBL/GenBank/DDBJ whole genome shotgun (WGS) entry which is preliminary data.</text>
</comment>
<dbReference type="Pfam" id="PF13620">
    <property type="entry name" value="CarboxypepD_reg"/>
    <property type="match status" value="1"/>
</dbReference>
<dbReference type="SUPFAM" id="SSF63446">
    <property type="entry name" value="Type I dockerin domain"/>
    <property type="match status" value="1"/>
</dbReference>
<dbReference type="EMBL" id="JAXIVS010000003">
    <property type="protein sequence ID" value="MDY7226854.1"/>
    <property type="molecule type" value="Genomic_DNA"/>
</dbReference>
<reference evidence="2 3" key="1">
    <citation type="submission" date="2023-12" db="EMBL/GenBank/DDBJ databases">
        <title>the genome sequence of Hyalangium sp. s54d21.</title>
        <authorList>
            <person name="Zhang X."/>
        </authorList>
    </citation>
    <scope>NUCLEOTIDE SEQUENCE [LARGE SCALE GENOMIC DNA]</scope>
    <source>
        <strain evidence="3">s54d21</strain>
    </source>
</reference>
<evidence type="ECO:0000313" key="2">
    <source>
        <dbReference type="EMBL" id="MDY7226854.1"/>
    </source>
</evidence>
<dbReference type="InterPro" id="IPR013784">
    <property type="entry name" value="Carb-bd-like_fold"/>
</dbReference>
<accession>A0ABU5H146</accession>
<evidence type="ECO:0000256" key="1">
    <source>
        <dbReference type="SAM" id="SignalP"/>
    </source>
</evidence>
<dbReference type="RefSeq" id="WP_321545576.1">
    <property type="nucleotide sequence ID" value="NZ_JAXIVS010000003.1"/>
</dbReference>